<dbReference type="InterPro" id="IPR036397">
    <property type="entry name" value="RNaseH_sf"/>
</dbReference>
<dbReference type="PANTHER" id="PTHR11439:SF497">
    <property type="entry name" value="CYSTEINE-RICH RLK (RECEPTOR-LIKE PROTEIN KINASE) 8"/>
    <property type="match status" value="1"/>
</dbReference>
<dbReference type="CDD" id="cd09272">
    <property type="entry name" value="RNase_HI_RT_Ty1"/>
    <property type="match status" value="1"/>
</dbReference>
<dbReference type="SMART" id="SM00343">
    <property type="entry name" value="ZnF_C2HC"/>
    <property type="match status" value="2"/>
</dbReference>
<dbReference type="SUPFAM" id="SSF53098">
    <property type="entry name" value="Ribonuclease H-like"/>
    <property type="match status" value="1"/>
</dbReference>
<dbReference type="InterPro" id="IPR054722">
    <property type="entry name" value="PolX-like_BBD"/>
</dbReference>
<dbReference type="InterPro" id="IPR036875">
    <property type="entry name" value="Znf_CCHC_sf"/>
</dbReference>
<dbReference type="Gene3D" id="4.10.60.10">
    <property type="entry name" value="Zinc finger, CCHC-type"/>
    <property type="match status" value="2"/>
</dbReference>
<keyword evidence="1" id="KW-0064">Aspartyl protease</keyword>
<dbReference type="EMBL" id="QGNW01000126">
    <property type="protein sequence ID" value="RVW93829.1"/>
    <property type="molecule type" value="Genomic_DNA"/>
</dbReference>
<gene>
    <name evidence="6" type="primary">RE1_1820</name>
    <name evidence="6" type="ORF">CK203_028237</name>
</gene>
<dbReference type="Pfam" id="PF22936">
    <property type="entry name" value="Pol_BBD"/>
    <property type="match status" value="1"/>
</dbReference>
<keyword evidence="3" id="KW-0812">Transmembrane</keyword>
<sequence length="978" mass="108514">MWAYLKKVYHQDNDARRFQLEHAIAMFQYGSLSIQDYHSAFLTLWHEYADLVTADVPIAALSTIQTIHATTQRDQFLMKLRPEYESVRSSLLNRSPIPSLDICFGELLREEQRLSTQAILEQSHGSSGTTTVAYAAQGRGPPMHSKNLQCFCCKEYGHIAATCPKKFCSYCKKKGHIIKECRIRPQNRQAQAFQTSVIVPPIATSATHDSPSTACSVPAPPAPDYCTPEMVQQMLISALSAMGFQGNNSTKLWYVDSGASNHMTNNPTALCHVRPYTGQSSIQTANGSSLPIAAIGDASSKFTDVFLAPQLSTNLISIGQLVDNNCAVNFSDNGCVVQDQTLRTDSGGEYLSTEFQAFLAYKGIIHQRSCPSTPQQNGVAERKNRHLLDVSYIWSLPISAYLLSNLVMIAFVFLVVYALFIYLLMSDINYLPNLNVIFFENQHFFPVSSSTVSSSSTVVLPSFEQQFSDLHPVSSRFQPGIVYTRRSRPQSLSVAHPISDPTTLQMQSVAAPSVRRSSRVSVPLNRYGFPSSSSGNSISALTAALSKFDIPTCYSHAAKHDCWRQVMQEEIAALEANHTWDIEPCPPTIVPLGCKWVYSVKEYGVNYEETFAPVAKMTTVRTILALAASVIGHYIRWMQSKYDTSLFLRKSDMGIVVLLVYVDDIVITGSDSALLGQLKTHLSESFHMKDLGSLTYFLGLEVHHSPSGISLNQHKYASDLVATAGLQGATSVDTPMELNVKLRKEEGDLLADPSLYRKLVGSLVYLTITRPDISFAVQQVSQFLQTPRHLHLAAVRRIIRYVQGTSTRGLFFPAGNSTRLAAYSDADWAGYADTRRSITGWCVFLGDALISWKSKKQDRVSKSSTESEYRAMSLACSEIIWLRGLLAELDFSETDPTPLHADNTSAIQITTNPVYHECTKHIEVDCHSIREAFEARVITLPHISTDLQIADIFTKALPRHRHCLLSSKLMLVDQPASI</sequence>
<keyword evidence="3" id="KW-0472">Membrane</keyword>
<accession>A0A438IAY9</accession>
<proteinExistence type="predicted"/>
<name>A0A438IAY9_VITVI</name>
<organism evidence="6 7">
    <name type="scientific">Vitis vinifera</name>
    <name type="common">Grape</name>
    <dbReference type="NCBI Taxonomy" id="29760"/>
    <lineage>
        <taxon>Eukaryota</taxon>
        <taxon>Viridiplantae</taxon>
        <taxon>Streptophyta</taxon>
        <taxon>Embryophyta</taxon>
        <taxon>Tracheophyta</taxon>
        <taxon>Spermatophyta</taxon>
        <taxon>Magnoliopsida</taxon>
        <taxon>eudicotyledons</taxon>
        <taxon>Gunneridae</taxon>
        <taxon>Pentapetalae</taxon>
        <taxon>rosids</taxon>
        <taxon>Vitales</taxon>
        <taxon>Vitaceae</taxon>
        <taxon>Viteae</taxon>
        <taxon>Vitis</taxon>
    </lineage>
</organism>
<evidence type="ECO:0000313" key="6">
    <source>
        <dbReference type="EMBL" id="RVW93829.1"/>
    </source>
</evidence>
<dbReference type="Proteomes" id="UP000288805">
    <property type="component" value="Unassembled WGS sequence"/>
</dbReference>
<dbReference type="SUPFAM" id="SSF57756">
    <property type="entry name" value="Retrovirus zinc finger-like domains"/>
    <property type="match status" value="1"/>
</dbReference>
<dbReference type="InterPro" id="IPR043502">
    <property type="entry name" value="DNA/RNA_pol_sf"/>
</dbReference>
<evidence type="ECO:0000259" key="4">
    <source>
        <dbReference type="PROSITE" id="PS50158"/>
    </source>
</evidence>
<feature type="domain" description="Integrase catalytic" evidence="5">
    <location>
        <begin position="245"/>
        <end position="440"/>
    </location>
</feature>
<dbReference type="GO" id="GO:0004190">
    <property type="term" value="F:aspartic-type endopeptidase activity"/>
    <property type="evidence" value="ECO:0007669"/>
    <property type="project" value="UniProtKB-KW"/>
</dbReference>
<dbReference type="InterPro" id="IPR013103">
    <property type="entry name" value="RVT_2"/>
</dbReference>
<protein>
    <submittedName>
        <fullName evidence="6">Retrovirus-related Pol polyprotein from transposon RE1</fullName>
    </submittedName>
</protein>
<dbReference type="InterPro" id="IPR012337">
    <property type="entry name" value="RNaseH-like_sf"/>
</dbReference>
<keyword evidence="2" id="KW-0479">Metal-binding</keyword>
<evidence type="ECO:0000259" key="5">
    <source>
        <dbReference type="PROSITE" id="PS50994"/>
    </source>
</evidence>
<dbReference type="InterPro" id="IPR001878">
    <property type="entry name" value="Znf_CCHC"/>
</dbReference>
<keyword evidence="1" id="KW-0645">Protease</keyword>
<dbReference type="Gene3D" id="3.30.420.10">
    <property type="entry name" value="Ribonuclease H-like superfamily/Ribonuclease H"/>
    <property type="match status" value="1"/>
</dbReference>
<reference evidence="6 7" key="1">
    <citation type="journal article" date="2018" name="PLoS Genet.">
        <title>Population sequencing reveals clonal diversity and ancestral inbreeding in the grapevine cultivar Chardonnay.</title>
        <authorList>
            <person name="Roach M.J."/>
            <person name="Johnson D.L."/>
            <person name="Bohlmann J."/>
            <person name="van Vuuren H.J."/>
            <person name="Jones S.J."/>
            <person name="Pretorius I.S."/>
            <person name="Schmidt S.A."/>
            <person name="Borneman A.R."/>
        </authorList>
    </citation>
    <scope>NUCLEOTIDE SEQUENCE [LARGE SCALE GENOMIC DNA]</scope>
    <source>
        <strain evidence="7">cv. Chardonnay</strain>
        <tissue evidence="6">Leaf</tissue>
    </source>
</reference>
<dbReference type="PANTHER" id="PTHR11439">
    <property type="entry name" value="GAG-POL-RELATED RETROTRANSPOSON"/>
    <property type="match status" value="1"/>
</dbReference>
<keyword evidence="3" id="KW-1133">Transmembrane helix</keyword>
<dbReference type="InterPro" id="IPR001584">
    <property type="entry name" value="Integrase_cat-core"/>
</dbReference>
<dbReference type="GO" id="GO:0015074">
    <property type="term" value="P:DNA integration"/>
    <property type="evidence" value="ECO:0007669"/>
    <property type="project" value="InterPro"/>
</dbReference>
<dbReference type="PROSITE" id="PS50994">
    <property type="entry name" value="INTEGRASE"/>
    <property type="match status" value="1"/>
</dbReference>
<feature type="domain" description="CCHC-type" evidence="4">
    <location>
        <begin position="150"/>
        <end position="165"/>
    </location>
</feature>
<dbReference type="SUPFAM" id="SSF56672">
    <property type="entry name" value="DNA/RNA polymerases"/>
    <property type="match status" value="1"/>
</dbReference>
<keyword evidence="2" id="KW-0863">Zinc-finger</keyword>
<evidence type="ECO:0000313" key="7">
    <source>
        <dbReference type="Proteomes" id="UP000288805"/>
    </source>
</evidence>
<feature type="transmembrane region" description="Helical" evidence="3">
    <location>
        <begin position="392"/>
        <end position="425"/>
    </location>
</feature>
<keyword evidence="2" id="KW-0862">Zinc</keyword>
<evidence type="ECO:0000256" key="3">
    <source>
        <dbReference type="SAM" id="Phobius"/>
    </source>
</evidence>
<comment type="caution">
    <text evidence="6">The sequence shown here is derived from an EMBL/GenBank/DDBJ whole genome shotgun (WGS) entry which is preliminary data.</text>
</comment>
<dbReference type="GO" id="GO:0008270">
    <property type="term" value="F:zinc ion binding"/>
    <property type="evidence" value="ECO:0007669"/>
    <property type="project" value="UniProtKB-KW"/>
</dbReference>
<dbReference type="Pfam" id="PF07727">
    <property type="entry name" value="RVT_2"/>
    <property type="match status" value="1"/>
</dbReference>
<dbReference type="AlphaFoldDB" id="A0A438IAY9"/>
<keyword evidence="1" id="KW-0378">Hydrolase</keyword>
<evidence type="ECO:0000256" key="2">
    <source>
        <dbReference type="PROSITE-ProRule" id="PRU00047"/>
    </source>
</evidence>
<dbReference type="GO" id="GO:0003676">
    <property type="term" value="F:nucleic acid binding"/>
    <property type="evidence" value="ECO:0007669"/>
    <property type="project" value="InterPro"/>
</dbReference>
<dbReference type="PROSITE" id="PS50158">
    <property type="entry name" value="ZF_CCHC"/>
    <property type="match status" value="1"/>
</dbReference>
<evidence type="ECO:0000256" key="1">
    <source>
        <dbReference type="ARBA" id="ARBA00022750"/>
    </source>
</evidence>